<reference evidence="5" key="3">
    <citation type="submission" date="2015-06" db="UniProtKB">
        <authorList>
            <consortium name="EnsemblProtists"/>
        </authorList>
    </citation>
    <scope>IDENTIFICATION</scope>
</reference>
<evidence type="ECO:0000259" key="2">
    <source>
        <dbReference type="Pfam" id="PF24544"/>
    </source>
</evidence>
<proteinExistence type="predicted"/>
<dbReference type="GO" id="GO:1990072">
    <property type="term" value="C:TRAPPIII protein complex"/>
    <property type="evidence" value="ECO:0007669"/>
    <property type="project" value="TreeGrafter"/>
</dbReference>
<dbReference type="EnsemblProtists" id="EKX51845">
    <property type="protein sequence ID" value="EKX51845"/>
    <property type="gene ID" value="GUITHDRAFT_102456"/>
</dbReference>
<reference evidence="6" key="2">
    <citation type="submission" date="2012-11" db="EMBL/GenBank/DDBJ databases">
        <authorList>
            <person name="Kuo A."/>
            <person name="Curtis B.A."/>
            <person name="Tanifuji G."/>
            <person name="Burki F."/>
            <person name="Gruber A."/>
            <person name="Irimia M."/>
            <person name="Maruyama S."/>
            <person name="Arias M.C."/>
            <person name="Ball S.G."/>
            <person name="Gile G.H."/>
            <person name="Hirakawa Y."/>
            <person name="Hopkins J.F."/>
            <person name="Rensing S.A."/>
            <person name="Schmutz J."/>
            <person name="Symeonidi A."/>
            <person name="Elias M."/>
            <person name="Eveleigh R.J."/>
            <person name="Herman E.K."/>
            <person name="Klute M.J."/>
            <person name="Nakayama T."/>
            <person name="Obornik M."/>
            <person name="Reyes-Prieto A."/>
            <person name="Armbrust E.V."/>
            <person name="Aves S.J."/>
            <person name="Beiko R.G."/>
            <person name="Coutinho P."/>
            <person name="Dacks J.B."/>
            <person name="Durnford D.G."/>
            <person name="Fast N.M."/>
            <person name="Green B.R."/>
            <person name="Grisdale C."/>
            <person name="Hempe F."/>
            <person name="Henrissat B."/>
            <person name="Hoppner M.P."/>
            <person name="Ishida K.-I."/>
            <person name="Kim E."/>
            <person name="Koreny L."/>
            <person name="Kroth P.G."/>
            <person name="Liu Y."/>
            <person name="Malik S.-B."/>
            <person name="Maier U.G."/>
            <person name="McRose D."/>
            <person name="Mock T."/>
            <person name="Neilson J.A."/>
            <person name="Onodera N.T."/>
            <person name="Poole A.M."/>
            <person name="Pritham E.J."/>
            <person name="Richards T.A."/>
            <person name="Rocap G."/>
            <person name="Roy S.W."/>
            <person name="Sarai C."/>
            <person name="Schaack S."/>
            <person name="Shirato S."/>
            <person name="Slamovits C.H."/>
            <person name="Spencer D.F."/>
            <person name="Suzuki S."/>
            <person name="Worden A.Z."/>
            <person name="Zauner S."/>
            <person name="Barry K."/>
            <person name="Bell C."/>
            <person name="Bharti A.K."/>
            <person name="Crow J.A."/>
            <person name="Grimwood J."/>
            <person name="Kramer R."/>
            <person name="Lindquist E."/>
            <person name="Lucas S."/>
            <person name="Salamov A."/>
            <person name="McFadden G.I."/>
            <person name="Lane C.E."/>
            <person name="Keeling P.J."/>
            <person name="Gray M.W."/>
            <person name="Grigoriev I.V."/>
            <person name="Archibald J.M."/>
        </authorList>
    </citation>
    <scope>NUCLEOTIDE SEQUENCE</scope>
    <source>
        <strain evidence="6">CCMP2712</strain>
    </source>
</reference>
<name>L1JUI7_GUITC</name>
<evidence type="ECO:0000259" key="3">
    <source>
        <dbReference type="Pfam" id="PF24545"/>
    </source>
</evidence>
<reference evidence="4 6" key="1">
    <citation type="journal article" date="2012" name="Nature">
        <title>Algal genomes reveal evolutionary mosaicism and the fate of nucleomorphs.</title>
        <authorList>
            <consortium name="DOE Joint Genome Institute"/>
            <person name="Curtis B.A."/>
            <person name="Tanifuji G."/>
            <person name="Burki F."/>
            <person name="Gruber A."/>
            <person name="Irimia M."/>
            <person name="Maruyama S."/>
            <person name="Arias M.C."/>
            <person name="Ball S.G."/>
            <person name="Gile G.H."/>
            <person name="Hirakawa Y."/>
            <person name="Hopkins J.F."/>
            <person name="Kuo A."/>
            <person name="Rensing S.A."/>
            <person name="Schmutz J."/>
            <person name="Symeonidi A."/>
            <person name="Elias M."/>
            <person name="Eveleigh R.J."/>
            <person name="Herman E.K."/>
            <person name="Klute M.J."/>
            <person name="Nakayama T."/>
            <person name="Obornik M."/>
            <person name="Reyes-Prieto A."/>
            <person name="Armbrust E.V."/>
            <person name="Aves S.J."/>
            <person name="Beiko R.G."/>
            <person name="Coutinho P."/>
            <person name="Dacks J.B."/>
            <person name="Durnford D.G."/>
            <person name="Fast N.M."/>
            <person name="Green B.R."/>
            <person name="Grisdale C.J."/>
            <person name="Hempel F."/>
            <person name="Henrissat B."/>
            <person name="Hoppner M.P."/>
            <person name="Ishida K."/>
            <person name="Kim E."/>
            <person name="Koreny L."/>
            <person name="Kroth P.G."/>
            <person name="Liu Y."/>
            <person name="Malik S.B."/>
            <person name="Maier U.G."/>
            <person name="McRose D."/>
            <person name="Mock T."/>
            <person name="Neilson J.A."/>
            <person name="Onodera N.T."/>
            <person name="Poole A.M."/>
            <person name="Pritham E.J."/>
            <person name="Richards T.A."/>
            <person name="Rocap G."/>
            <person name="Roy S.W."/>
            <person name="Sarai C."/>
            <person name="Schaack S."/>
            <person name="Shirato S."/>
            <person name="Slamovits C.H."/>
            <person name="Spencer D.F."/>
            <person name="Suzuki S."/>
            <person name="Worden A.Z."/>
            <person name="Zauner S."/>
            <person name="Barry K."/>
            <person name="Bell C."/>
            <person name="Bharti A.K."/>
            <person name="Crow J.A."/>
            <person name="Grimwood J."/>
            <person name="Kramer R."/>
            <person name="Lindquist E."/>
            <person name="Lucas S."/>
            <person name="Salamov A."/>
            <person name="McFadden G.I."/>
            <person name="Lane C.E."/>
            <person name="Keeling P.J."/>
            <person name="Gray M.W."/>
            <person name="Grigoriev I.V."/>
            <person name="Archibald J.M."/>
        </authorList>
    </citation>
    <scope>NUCLEOTIDE SEQUENCE</scope>
    <source>
        <strain evidence="4 6">CCMP2712</strain>
    </source>
</reference>
<dbReference type="PaxDb" id="55529-EKX51845"/>
<gene>
    <name evidence="4" type="primary">TRS85</name>
    <name evidence="4" type="ORF">GUITHDRAFT_102456</name>
</gene>
<dbReference type="PANTHER" id="PTHR12975:SF6">
    <property type="entry name" value="TRAFFICKING PROTEIN PARTICLE COMPLEX SUBUNIT 8"/>
    <property type="match status" value="1"/>
</dbReference>
<feature type="domain" description="TPPC8 second Ig-like" evidence="2">
    <location>
        <begin position="774"/>
        <end position="901"/>
    </location>
</feature>
<evidence type="ECO:0000313" key="6">
    <source>
        <dbReference type="Proteomes" id="UP000011087"/>
    </source>
</evidence>
<evidence type="ECO:0000259" key="1">
    <source>
        <dbReference type="Pfam" id="PF24542"/>
    </source>
</evidence>
<protein>
    <submittedName>
        <fullName evidence="4">Trafficking protein particle complex subunit 8</fullName>
    </submittedName>
</protein>
<dbReference type="Proteomes" id="UP000011087">
    <property type="component" value="Unassembled WGS sequence"/>
</dbReference>
<dbReference type="InterPro" id="IPR058541">
    <property type="entry name" value="Ig_TPPC8_1st"/>
</dbReference>
<dbReference type="STRING" id="905079.L1JUI7"/>
<evidence type="ECO:0000313" key="4">
    <source>
        <dbReference type="EMBL" id="EKX51845.1"/>
    </source>
</evidence>
<dbReference type="OMA" id="GHTISMW"/>
<dbReference type="Pfam" id="PF24545">
    <property type="entry name" value="Ig_TPPC8_1st"/>
    <property type="match status" value="1"/>
</dbReference>
<dbReference type="PANTHER" id="PTHR12975">
    <property type="entry name" value="TRANSPORT PROTEIN TRAPP"/>
    <property type="match status" value="1"/>
</dbReference>
<dbReference type="OrthoDB" id="437922at2759"/>
<dbReference type="RefSeq" id="XP_005838825.1">
    <property type="nucleotide sequence ID" value="XM_005838768.1"/>
</dbReference>
<accession>L1JUI7</accession>
<dbReference type="EMBL" id="JH992974">
    <property type="protein sequence ID" value="EKX51845.1"/>
    <property type="molecule type" value="Genomic_DNA"/>
</dbReference>
<dbReference type="InterPro" id="IPR058538">
    <property type="entry name" value="Ig_TPPC8_2nd"/>
</dbReference>
<dbReference type="KEGG" id="gtt:GUITHDRAFT_102456"/>
<feature type="domain" description="TPPC8 first Ig-like" evidence="3">
    <location>
        <begin position="571"/>
        <end position="771"/>
    </location>
</feature>
<dbReference type="Pfam" id="PF12739">
    <property type="entry name" value="TRAPPC-Trs85"/>
    <property type="match status" value="1"/>
</dbReference>
<organism evidence="4">
    <name type="scientific">Guillardia theta (strain CCMP2712)</name>
    <name type="common">Cryptophyte</name>
    <dbReference type="NCBI Taxonomy" id="905079"/>
    <lineage>
        <taxon>Eukaryota</taxon>
        <taxon>Cryptophyceae</taxon>
        <taxon>Pyrenomonadales</taxon>
        <taxon>Geminigeraceae</taxon>
        <taxon>Guillardia</taxon>
    </lineage>
</organism>
<evidence type="ECO:0000313" key="5">
    <source>
        <dbReference type="EnsemblProtists" id="EKX51845"/>
    </source>
</evidence>
<dbReference type="InterPro" id="IPR057651">
    <property type="entry name" value="Ig_TPPC8_C"/>
</dbReference>
<dbReference type="GeneID" id="17308630"/>
<dbReference type="eggNOG" id="KOG1938">
    <property type="taxonomic scope" value="Eukaryota"/>
</dbReference>
<dbReference type="Pfam" id="PF24544">
    <property type="entry name" value="Ig_TPPC8_2nd"/>
    <property type="match status" value="1"/>
</dbReference>
<dbReference type="HOGENOM" id="CLU_005525_0_0_1"/>
<dbReference type="InterPro" id="IPR024420">
    <property type="entry name" value="TRAPP_III_complex_Trs85"/>
</dbReference>
<sequence>MDNYHKQDLKDFLHRVLSPTVLVLPTGDAEKVARKNELSFIDLLRPCSLVDTSPIAVHTTRDQPWRVPRMNIRFVESGEVEQAPEEFVDVVLDGVIASSASTAQGLIPEIKSKESAALVTQDKTERDLAPWFVDYREELQRGLRCSDHEYFDHPIAAILVVSSQEVDVISKLMALMSIDALPALFREGLMDPNMLKHYVLLHDNQEDGGARERAEESLRLMKETLGAPSCSLLCINSNEKGAAGPSDDIWTCHRPHAAKMDIPPLEENRRRGAFLSPADCDAITRFVSEFVTKSLVPHMDKRVTAVRKGIKNQFKSWGSSLFGKPSGEAGREGFIEGSEASGPIYLYTSTEGQIRALADLAFMLHDYDLALSHYKLVQGDFKRDKAWRHVAGASEMSAICHFMMLIRITATDNNDLRSAILYEQVRGGGGAQVRKYALHLVHAGHRYLKGGHKAHGLRCYLAALQVYETRNWTHIDDHLYSALAKHSIAMHMLPQAVSFYVKLLGNQEGKPAERQLIYLRDFALVMRQHCPQLVISDLRLPLIKDTGLSICRSEPNADEEAVSANLSKDCILTWSDLEEALVDARRWRERVRQSKSTLQNLRAALPEAAPRNKRCIVVDEETTFSLDLVNPLQIPLELNSFTLEYEFSSSSLPPPHQDVAVPKEVEWKEHEEESAMEIEQQDLTLEPSSRTRVSLHMKAKKEGWVRVKGVRWKLVGVVRCVHHFDLKGKRLNDSKARRMQREYQRDERLDMQCVPPMPRLQATVSGLPDTALYGEIVRCLLHVRNVGSRAACGLRLAVSHPAFFSRASGEAETVEYPQGYLSRKTNKHEEESVPLHPFDASWELEPPVLELCWGEKSVLEAGQAVAIPIWYRAHRPGAQNFKLLLHYTSTDSKSAMRYRLLRLEASQYVLPSLKTSVNLRSSASDMDRLTLALTVDCVLNSSSLSDNTPLSPMHEAAKGRSKAEASLKLLQVMCLSSRWRAMPLAQAGGTTQFSVAGGSKARRKHSLGQGSRTPQVVIYLQVTPSGDAEQKGMTNSSVSFTPDCKHMALSSSPLTGFFHYWEQRRFCLIHPLHDTRELQDDIGTRLVLLWSTSDSGRMGCVFLSCGEPESPARPDIDSLLYNHSDASLQKEHSFTRDGDKLARLAAHSLMEKQQLCPLQLRVEGPTDVTLEACGKPMVVPITILVSNSGWSQPLSISFEALAPSEAYGSTEGQAMVERSWDFEWGGCLRKSLKLQARERECVKLSVCVYRPGVYNLNRFRITFSQLQFPSQDFSASNFQHLLRVHAP</sequence>
<dbReference type="Pfam" id="PF24542">
    <property type="entry name" value="Ig_TPPC8_C"/>
    <property type="match status" value="1"/>
</dbReference>
<feature type="domain" description="TPPC8 C-terminal Ig-like" evidence="1">
    <location>
        <begin position="1177"/>
        <end position="1262"/>
    </location>
</feature>
<keyword evidence="6" id="KW-1185">Reference proteome</keyword>